<proteinExistence type="predicted"/>
<organism evidence="11 12">
    <name type="scientific">Paenibacillus aurantiacus</name>
    <dbReference type="NCBI Taxonomy" id="1936118"/>
    <lineage>
        <taxon>Bacteria</taxon>
        <taxon>Bacillati</taxon>
        <taxon>Bacillota</taxon>
        <taxon>Bacilli</taxon>
        <taxon>Bacillales</taxon>
        <taxon>Paenibacillaceae</taxon>
        <taxon>Paenibacillus</taxon>
    </lineage>
</organism>
<dbReference type="Gene3D" id="1.10.10.60">
    <property type="entry name" value="Homeodomain-like"/>
    <property type="match status" value="2"/>
</dbReference>
<feature type="domain" description="Response regulatory" evidence="10">
    <location>
        <begin position="3"/>
        <end position="121"/>
    </location>
</feature>
<dbReference type="PROSITE" id="PS01124">
    <property type="entry name" value="HTH_ARAC_FAMILY_2"/>
    <property type="match status" value="1"/>
</dbReference>
<reference evidence="11 12" key="1">
    <citation type="submission" date="2024-09" db="EMBL/GenBank/DDBJ databases">
        <authorList>
            <person name="Sun Q."/>
            <person name="Mori K."/>
        </authorList>
    </citation>
    <scope>NUCLEOTIDE SEQUENCE [LARGE SCALE GENOMIC DNA]</scope>
    <source>
        <strain evidence="11 12">TISTR 2452</strain>
    </source>
</reference>
<evidence type="ECO:0000256" key="6">
    <source>
        <dbReference type="ARBA" id="ARBA00023125"/>
    </source>
</evidence>
<dbReference type="Pfam" id="PF12833">
    <property type="entry name" value="HTH_18"/>
    <property type="match status" value="1"/>
</dbReference>
<dbReference type="Pfam" id="PF00072">
    <property type="entry name" value="Response_reg"/>
    <property type="match status" value="1"/>
</dbReference>
<dbReference type="Proteomes" id="UP001589747">
    <property type="component" value="Unassembled WGS sequence"/>
</dbReference>
<dbReference type="SUPFAM" id="SSF46689">
    <property type="entry name" value="Homeodomain-like"/>
    <property type="match status" value="2"/>
</dbReference>
<evidence type="ECO:0000256" key="4">
    <source>
        <dbReference type="ARBA" id="ARBA00023012"/>
    </source>
</evidence>
<dbReference type="PANTHER" id="PTHR42713">
    <property type="entry name" value="HISTIDINE KINASE-RELATED"/>
    <property type="match status" value="1"/>
</dbReference>
<keyword evidence="2" id="KW-0963">Cytoplasm</keyword>
<evidence type="ECO:0000256" key="1">
    <source>
        <dbReference type="ARBA" id="ARBA00004496"/>
    </source>
</evidence>
<evidence type="ECO:0000313" key="11">
    <source>
        <dbReference type="EMBL" id="MFB9328016.1"/>
    </source>
</evidence>
<dbReference type="CDD" id="cd17536">
    <property type="entry name" value="REC_YesN-like"/>
    <property type="match status" value="1"/>
</dbReference>
<dbReference type="InterPro" id="IPR009057">
    <property type="entry name" value="Homeodomain-like_sf"/>
</dbReference>
<dbReference type="InterPro" id="IPR051552">
    <property type="entry name" value="HptR"/>
</dbReference>
<dbReference type="InterPro" id="IPR001789">
    <property type="entry name" value="Sig_transdc_resp-reg_receiver"/>
</dbReference>
<evidence type="ECO:0000259" key="10">
    <source>
        <dbReference type="PROSITE" id="PS50110"/>
    </source>
</evidence>
<comment type="subcellular location">
    <subcellularLocation>
        <location evidence="1">Cytoplasm</location>
    </subcellularLocation>
</comment>
<evidence type="ECO:0000313" key="12">
    <source>
        <dbReference type="Proteomes" id="UP001589747"/>
    </source>
</evidence>
<feature type="modified residue" description="4-aspartylphosphate" evidence="8">
    <location>
        <position position="56"/>
    </location>
</feature>
<dbReference type="InterPro" id="IPR020449">
    <property type="entry name" value="Tscrpt_reg_AraC-type_HTH"/>
</dbReference>
<dbReference type="PROSITE" id="PS50110">
    <property type="entry name" value="RESPONSE_REGULATORY"/>
    <property type="match status" value="1"/>
</dbReference>
<keyword evidence="3 8" id="KW-0597">Phosphoprotein</keyword>
<dbReference type="SMART" id="SM00448">
    <property type="entry name" value="REC"/>
    <property type="match status" value="1"/>
</dbReference>
<protein>
    <submittedName>
        <fullName evidence="11">Response regulator</fullName>
    </submittedName>
</protein>
<keyword evidence="5" id="KW-0805">Transcription regulation</keyword>
<keyword evidence="4" id="KW-0902">Two-component regulatory system</keyword>
<dbReference type="PANTHER" id="PTHR42713:SF3">
    <property type="entry name" value="TRANSCRIPTIONAL REGULATORY PROTEIN HPTR"/>
    <property type="match status" value="1"/>
</dbReference>
<evidence type="ECO:0000256" key="3">
    <source>
        <dbReference type="ARBA" id="ARBA00022553"/>
    </source>
</evidence>
<dbReference type="SMART" id="SM00342">
    <property type="entry name" value="HTH_ARAC"/>
    <property type="match status" value="1"/>
</dbReference>
<evidence type="ECO:0000256" key="5">
    <source>
        <dbReference type="ARBA" id="ARBA00023015"/>
    </source>
</evidence>
<dbReference type="Gene3D" id="3.40.50.2300">
    <property type="match status" value="1"/>
</dbReference>
<keyword evidence="7" id="KW-0804">Transcription</keyword>
<keyword evidence="6" id="KW-0238">DNA-binding</keyword>
<accession>A0ABV5KTZ0</accession>
<evidence type="ECO:0000256" key="7">
    <source>
        <dbReference type="ARBA" id="ARBA00023163"/>
    </source>
</evidence>
<evidence type="ECO:0000259" key="9">
    <source>
        <dbReference type="PROSITE" id="PS01124"/>
    </source>
</evidence>
<dbReference type="InterPro" id="IPR011006">
    <property type="entry name" value="CheY-like_superfamily"/>
</dbReference>
<evidence type="ECO:0000256" key="8">
    <source>
        <dbReference type="PROSITE-ProRule" id="PRU00169"/>
    </source>
</evidence>
<dbReference type="RefSeq" id="WP_377496918.1">
    <property type="nucleotide sequence ID" value="NZ_JBHMDO010000032.1"/>
</dbReference>
<dbReference type="PROSITE" id="PS00041">
    <property type="entry name" value="HTH_ARAC_FAMILY_1"/>
    <property type="match status" value="1"/>
</dbReference>
<feature type="domain" description="HTH araC/xylS-type" evidence="9">
    <location>
        <begin position="160"/>
        <end position="258"/>
    </location>
</feature>
<keyword evidence="12" id="KW-1185">Reference proteome</keyword>
<dbReference type="InterPro" id="IPR018060">
    <property type="entry name" value="HTH_AraC"/>
</dbReference>
<dbReference type="InterPro" id="IPR018062">
    <property type="entry name" value="HTH_AraC-typ_CS"/>
</dbReference>
<comment type="caution">
    <text evidence="11">The sequence shown here is derived from an EMBL/GenBank/DDBJ whole genome shotgun (WGS) entry which is preliminary data.</text>
</comment>
<gene>
    <name evidence="11" type="ORF">ACFFSY_18985</name>
</gene>
<evidence type="ECO:0000256" key="2">
    <source>
        <dbReference type="ARBA" id="ARBA00022490"/>
    </source>
</evidence>
<dbReference type="PRINTS" id="PR00032">
    <property type="entry name" value="HTHARAC"/>
</dbReference>
<dbReference type="SUPFAM" id="SSF52172">
    <property type="entry name" value="CheY-like"/>
    <property type="match status" value="1"/>
</dbReference>
<dbReference type="EMBL" id="JBHMDO010000032">
    <property type="protein sequence ID" value="MFB9328016.1"/>
    <property type="molecule type" value="Genomic_DNA"/>
</dbReference>
<name>A0ABV5KTZ0_9BACL</name>
<sequence length="262" mass="30265">MLNLMIVDDEELIREDIKSKVFRIAHPAIGHIEMAASAIEAKQFMRKQKPDVVISDIRMPEMDGLTLIRECAQTDPEMRFIVLSGYDDYSYVREAFKHGIVDYLLKPVRLSDLEMQLNKAIQLCTPLNLQETRLSSPGQSEIILKPTRQEQDYSTKSMINIVKQYIESRPYGEVTLAEVSSLVSMNYSYFSTWFKDETGQTFSTYIMTLRMEKAIKLLNNPTLRINEIASQVGYDNIYHFSRAFKNYSGKSPTEYRKIPGNE</sequence>